<dbReference type="InterPro" id="IPR032710">
    <property type="entry name" value="NTF2-like_dom_sf"/>
</dbReference>
<dbReference type="RefSeq" id="WP_091097530.1">
    <property type="nucleotide sequence ID" value="NZ_FOBF01000001.1"/>
</dbReference>
<organism evidence="2 3">
    <name type="scientific">Nonomuraea pusilla</name>
    <dbReference type="NCBI Taxonomy" id="46177"/>
    <lineage>
        <taxon>Bacteria</taxon>
        <taxon>Bacillati</taxon>
        <taxon>Actinomycetota</taxon>
        <taxon>Actinomycetes</taxon>
        <taxon>Streptosporangiales</taxon>
        <taxon>Streptosporangiaceae</taxon>
        <taxon>Nonomuraea</taxon>
    </lineage>
</organism>
<proteinExistence type="predicted"/>
<dbReference type="Proteomes" id="UP000198953">
    <property type="component" value="Unassembled WGS sequence"/>
</dbReference>
<dbReference type="SUPFAM" id="SSF54427">
    <property type="entry name" value="NTF2-like"/>
    <property type="match status" value="1"/>
</dbReference>
<dbReference type="Gene3D" id="3.10.450.50">
    <property type="match status" value="1"/>
</dbReference>
<dbReference type="STRING" id="46177.SAMN05660976_00165"/>
<feature type="domain" description="DUF4440" evidence="1">
    <location>
        <begin position="17"/>
        <end position="126"/>
    </location>
</feature>
<evidence type="ECO:0000313" key="3">
    <source>
        <dbReference type="Proteomes" id="UP000198953"/>
    </source>
</evidence>
<dbReference type="Pfam" id="PF14534">
    <property type="entry name" value="DUF4440"/>
    <property type="match status" value="1"/>
</dbReference>
<accession>A0A1H7FRB7</accession>
<name>A0A1H7FRB7_9ACTN</name>
<keyword evidence="3" id="KW-1185">Reference proteome</keyword>
<sequence>MRGASIVTASTADIAAIRAVLQQSQDAWNRGDGTAYGACFTDDATDVTFVGTVYHGGAEIGRAHQALFDSFLKGTRLAMEIVEIRRYGADAAVVVTRGEVVKGTPKKLGKLATYTLVREADGRWRIAAVQKTKHKALMEAVSFRFQPATRPTTGPDAAR</sequence>
<dbReference type="InterPro" id="IPR027843">
    <property type="entry name" value="DUF4440"/>
</dbReference>
<evidence type="ECO:0000259" key="1">
    <source>
        <dbReference type="Pfam" id="PF14534"/>
    </source>
</evidence>
<gene>
    <name evidence="2" type="ORF">SAMN05660976_00165</name>
</gene>
<dbReference type="InterPro" id="IPR011944">
    <property type="entry name" value="Steroid_delta5-4_isomerase"/>
</dbReference>
<dbReference type="AlphaFoldDB" id="A0A1H7FRB7"/>
<dbReference type="OrthoDB" id="582586at2"/>
<protein>
    <recommendedName>
        <fullName evidence="1">DUF4440 domain-containing protein</fullName>
    </recommendedName>
</protein>
<evidence type="ECO:0000313" key="2">
    <source>
        <dbReference type="EMBL" id="SEK28344.1"/>
    </source>
</evidence>
<dbReference type="NCBIfam" id="TIGR02246">
    <property type="entry name" value="SgcJ/EcaC family oxidoreductase"/>
    <property type="match status" value="1"/>
</dbReference>
<dbReference type="EMBL" id="FOBF01000001">
    <property type="protein sequence ID" value="SEK28344.1"/>
    <property type="molecule type" value="Genomic_DNA"/>
</dbReference>
<reference evidence="2 3" key="1">
    <citation type="submission" date="2016-10" db="EMBL/GenBank/DDBJ databases">
        <authorList>
            <person name="de Groot N.N."/>
        </authorList>
    </citation>
    <scope>NUCLEOTIDE SEQUENCE [LARGE SCALE GENOMIC DNA]</scope>
    <source>
        <strain evidence="2 3">DSM 43357</strain>
    </source>
</reference>